<proteinExistence type="inferred from homology"/>
<comment type="subcellular location">
    <subcellularLocation>
        <location evidence="1">Cell membrane</location>
        <topology evidence="1">Peripheral membrane protein</topology>
    </subcellularLocation>
</comment>
<comment type="caution">
    <text evidence="7">The sequence shown here is derived from an EMBL/GenBank/DDBJ whole genome shotgun (WGS) entry which is preliminary data.</text>
</comment>
<organism evidence="7 8">
    <name type="scientific">Microbacterium aerolatum</name>
    <dbReference type="NCBI Taxonomy" id="153731"/>
    <lineage>
        <taxon>Bacteria</taxon>
        <taxon>Bacillati</taxon>
        <taxon>Actinomycetota</taxon>
        <taxon>Actinomycetes</taxon>
        <taxon>Micrococcales</taxon>
        <taxon>Microbacteriaceae</taxon>
        <taxon>Microbacterium</taxon>
    </lineage>
</organism>
<dbReference type="EMBL" id="BJUW01000001">
    <property type="protein sequence ID" value="GEK84919.1"/>
    <property type="molecule type" value="Genomic_DNA"/>
</dbReference>
<keyword evidence="6" id="KW-0472">Membrane</keyword>
<keyword evidence="5" id="KW-0777">Teichoic acid biosynthesis</keyword>
<evidence type="ECO:0000256" key="4">
    <source>
        <dbReference type="ARBA" id="ARBA00022679"/>
    </source>
</evidence>
<dbReference type="PANTHER" id="PTHR37316">
    <property type="entry name" value="TEICHOIC ACID GLYCEROL-PHOSPHATE PRIMASE"/>
    <property type="match status" value="1"/>
</dbReference>
<reference evidence="7 8" key="1">
    <citation type="submission" date="2019-07" db="EMBL/GenBank/DDBJ databases">
        <title>Whole genome shotgun sequence of Microbacterium aerolatum NBRC 103071.</title>
        <authorList>
            <person name="Hosoyama A."/>
            <person name="Uohara A."/>
            <person name="Ohji S."/>
            <person name="Ichikawa N."/>
        </authorList>
    </citation>
    <scope>NUCLEOTIDE SEQUENCE [LARGE SCALE GENOMIC DNA]</scope>
    <source>
        <strain evidence="7 8">NBRC 103071</strain>
    </source>
</reference>
<evidence type="ECO:0000256" key="1">
    <source>
        <dbReference type="ARBA" id="ARBA00004202"/>
    </source>
</evidence>
<dbReference type="InterPro" id="IPR043149">
    <property type="entry name" value="TagF_N"/>
</dbReference>
<evidence type="ECO:0000256" key="5">
    <source>
        <dbReference type="ARBA" id="ARBA00022944"/>
    </source>
</evidence>
<evidence type="ECO:0000256" key="2">
    <source>
        <dbReference type="ARBA" id="ARBA00010488"/>
    </source>
</evidence>
<dbReference type="InterPro" id="IPR051612">
    <property type="entry name" value="Teichoic_Acid_Biosynth"/>
</dbReference>
<dbReference type="OrthoDB" id="8549922at2"/>
<comment type="similarity">
    <text evidence="2">Belongs to the CDP-glycerol glycerophosphotransferase family.</text>
</comment>
<dbReference type="InterPro" id="IPR007554">
    <property type="entry name" value="Glycerophosphate_synth"/>
</dbReference>
<dbReference type="GO" id="GO:0019350">
    <property type="term" value="P:teichoic acid biosynthetic process"/>
    <property type="evidence" value="ECO:0007669"/>
    <property type="project" value="UniProtKB-KW"/>
</dbReference>
<gene>
    <name evidence="7" type="ORF">MAE01_00950</name>
</gene>
<evidence type="ECO:0008006" key="9">
    <source>
        <dbReference type="Google" id="ProtNLM"/>
    </source>
</evidence>
<dbReference type="Gene3D" id="3.40.50.12580">
    <property type="match status" value="1"/>
</dbReference>
<dbReference type="Pfam" id="PF04464">
    <property type="entry name" value="Glyphos_transf"/>
    <property type="match status" value="1"/>
</dbReference>
<accession>A0A511A9Q2</accession>
<evidence type="ECO:0000313" key="8">
    <source>
        <dbReference type="Proteomes" id="UP000321225"/>
    </source>
</evidence>
<dbReference type="PANTHER" id="PTHR37316:SF3">
    <property type="entry name" value="TEICHOIC ACID GLYCEROL-PHOSPHATE TRANSFERASE"/>
    <property type="match status" value="1"/>
</dbReference>
<evidence type="ECO:0000256" key="6">
    <source>
        <dbReference type="ARBA" id="ARBA00023136"/>
    </source>
</evidence>
<dbReference type="AlphaFoldDB" id="A0A511A9Q2"/>
<dbReference type="InterPro" id="IPR043148">
    <property type="entry name" value="TagF_C"/>
</dbReference>
<dbReference type="SUPFAM" id="SSF53756">
    <property type="entry name" value="UDP-Glycosyltransferase/glycogen phosphorylase"/>
    <property type="match status" value="1"/>
</dbReference>
<dbReference type="GO" id="GO:0047355">
    <property type="term" value="F:CDP-glycerol glycerophosphotransferase activity"/>
    <property type="evidence" value="ECO:0007669"/>
    <property type="project" value="InterPro"/>
</dbReference>
<evidence type="ECO:0000256" key="3">
    <source>
        <dbReference type="ARBA" id="ARBA00022475"/>
    </source>
</evidence>
<sequence>MTTARIDEQTESLVIAGTGSKPSEATLAGPRARVSARITGGGKTWKATFPLRLARWGGPELPLPSGAYELDIDGADLSGVASDSQLLPGLRISLKGAHVDIAPPLDPIHETGEGQSALEERYVAQPGGDENAVFFESFYGQSAGCNPRAIDRELAARAPGVTRYWSVVDLSVPVPDGAIAVVEGSPEWWRARGAARLLIVNDWLRRRFARKAGQRVVQTWHGTPLKRLALHRPGFDPRRMAAVVKESRRWDVLLAQNLYAERILKKAYAFFGKPIWTDGYPRNDALLTGDGAATRKALGIGPEESVLLYAPTWRDDRSEIVDFVDPQLLAEQADAVVLVRGHSRTLRPGKDHTGARVIDVTGFPDTTQLLLAADALITDYSSVMFDFSVTGKPMFFLVPDLEHYRGQLRGFYFDLAERAPGPLVGSQDELVAAVLDDSVPGRFAERYAAWQRQFNGHDDGHAAERVVSRILDLGYISAGR</sequence>
<dbReference type="Proteomes" id="UP000321225">
    <property type="component" value="Unassembled WGS sequence"/>
</dbReference>
<protein>
    <recommendedName>
        <fullName evidence="9">Glycosyl/glycerophosphate transferase</fullName>
    </recommendedName>
</protein>
<keyword evidence="4" id="KW-0808">Transferase</keyword>
<dbReference type="Gene3D" id="3.40.50.11820">
    <property type="match status" value="1"/>
</dbReference>
<dbReference type="GO" id="GO:0005886">
    <property type="term" value="C:plasma membrane"/>
    <property type="evidence" value="ECO:0007669"/>
    <property type="project" value="UniProtKB-SubCell"/>
</dbReference>
<dbReference type="RefSeq" id="WP_147037594.1">
    <property type="nucleotide sequence ID" value="NZ_BJUW01000001.1"/>
</dbReference>
<keyword evidence="3" id="KW-1003">Cell membrane</keyword>
<keyword evidence="8" id="KW-1185">Reference proteome</keyword>
<evidence type="ECO:0000313" key="7">
    <source>
        <dbReference type="EMBL" id="GEK84919.1"/>
    </source>
</evidence>
<name>A0A511A9Q2_9MICO</name>